<dbReference type="PANTHER" id="PTHR32134">
    <property type="entry name" value="FNIP REPEAT-CONTAINING PROTEIN"/>
    <property type="match status" value="1"/>
</dbReference>
<name>A0A836CFX3_9STRA</name>
<dbReference type="SUPFAM" id="SSF52058">
    <property type="entry name" value="L domain-like"/>
    <property type="match status" value="1"/>
</dbReference>
<dbReference type="EMBL" id="JAFCMP010000144">
    <property type="protein sequence ID" value="KAG5185050.1"/>
    <property type="molecule type" value="Genomic_DNA"/>
</dbReference>
<dbReference type="Proteomes" id="UP000664859">
    <property type="component" value="Unassembled WGS sequence"/>
</dbReference>
<dbReference type="InterPro" id="IPR051251">
    <property type="entry name" value="STK_FNIP-Repeat"/>
</dbReference>
<protein>
    <submittedName>
        <fullName evidence="1">Uncharacterized protein</fullName>
    </submittedName>
</protein>
<evidence type="ECO:0000313" key="1">
    <source>
        <dbReference type="EMBL" id="KAG5185050.1"/>
    </source>
</evidence>
<organism evidence="1 2">
    <name type="scientific">Tribonema minus</name>
    <dbReference type="NCBI Taxonomy" id="303371"/>
    <lineage>
        <taxon>Eukaryota</taxon>
        <taxon>Sar</taxon>
        <taxon>Stramenopiles</taxon>
        <taxon>Ochrophyta</taxon>
        <taxon>PX clade</taxon>
        <taxon>Xanthophyceae</taxon>
        <taxon>Tribonematales</taxon>
        <taxon>Tribonemataceae</taxon>
        <taxon>Tribonema</taxon>
    </lineage>
</organism>
<dbReference type="InterPro" id="IPR032675">
    <property type="entry name" value="LRR_dom_sf"/>
</dbReference>
<proteinExistence type="predicted"/>
<reference evidence="1" key="1">
    <citation type="submission" date="2021-02" db="EMBL/GenBank/DDBJ databases">
        <title>First Annotated Genome of the Yellow-green Alga Tribonema minus.</title>
        <authorList>
            <person name="Mahan K.M."/>
        </authorList>
    </citation>
    <scope>NUCLEOTIDE SEQUENCE</scope>
    <source>
        <strain evidence="1">UTEX B ZZ1240</strain>
    </source>
</reference>
<dbReference type="PANTHER" id="PTHR32134:SF92">
    <property type="entry name" value="FNIP REPEAT-CONTAINING PROTEIN"/>
    <property type="match status" value="1"/>
</dbReference>
<dbReference type="Pfam" id="PF05725">
    <property type="entry name" value="FNIP"/>
    <property type="match status" value="1"/>
</dbReference>
<keyword evidence="2" id="KW-1185">Reference proteome</keyword>
<dbReference type="OrthoDB" id="19855at2759"/>
<dbReference type="AlphaFoldDB" id="A0A836CFX3"/>
<accession>A0A836CFX3</accession>
<dbReference type="InterPro" id="IPR008615">
    <property type="entry name" value="FNIP"/>
</dbReference>
<evidence type="ECO:0000313" key="2">
    <source>
        <dbReference type="Proteomes" id="UP000664859"/>
    </source>
</evidence>
<comment type="caution">
    <text evidence="1">The sequence shown here is derived from an EMBL/GenBank/DDBJ whole genome shotgun (WGS) entry which is preliminary data.</text>
</comment>
<gene>
    <name evidence="1" type="ORF">JKP88DRAFT_180785</name>
</gene>
<sequence>MPETPPASIRRIFTRFKVIAARVHITGPDDYYGDKDDCDNAGDHFGRAFAALQTTDRWDNVEDLTLFIHCAKNVPTRLPARLRRLTVVDIALDTRRRELCGVADNEERGAHGITPSADGGIDEGAGYINVFQDYDFINWILPQLPRSLEDLCLSRSGIRSLTGPLPQNLRTLALGPKFTGPLEDLPATLRKMCIGGHFNTAIHVLPAGLTHFTAFETREYCWFEQPLGALPAAMRVLDIAASTYFNSPLGELPPTLQVLRVGQRFDQPLGALPNGLEVLVFAHRALFNQPLGPLPHSLQELEFHQYARFDQPLGRLPHSLRVLEFHIHAVFNQPLDVLPESLRVLKFMGYTRFSQQLPRLPDCLRELTMSGDSYYLNNVVHGLPPSVVKFIGNRGMKCPPSFDRSGDAITEPARR</sequence>
<dbReference type="Gene3D" id="3.80.10.10">
    <property type="entry name" value="Ribonuclease Inhibitor"/>
    <property type="match status" value="1"/>
</dbReference>